<dbReference type="InterPro" id="IPR035906">
    <property type="entry name" value="MetI-like_sf"/>
</dbReference>
<feature type="domain" description="ABC transmembrane type-1" evidence="8">
    <location>
        <begin position="55"/>
        <end position="235"/>
    </location>
</feature>
<keyword evidence="10" id="KW-1185">Reference proteome</keyword>
<evidence type="ECO:0000256" key="1">
    <source>
        <dbReference type="ARBA" id="ARBA00004651"/>
    </source>
</evidence>
<dbReference type="PANTHER" id="PTHR30151:SF38">
    <property type="entry name" value="ALIPHATIC SULFONATES TRANSPORT PERMEASE PROTEIN SSUC-RELATED"/>
    <property type="match status" value="1"/>
</dbReference>
<dbReference type="Proteomes" id="UP000318483">
    <property type="component" value="Plasmid unnamed4"/>
</dbReference>
<dbReference type="SUPFAM" id="SSF161098">
    <property type="entry name" value="MetI-like"/>
    <property type="match status" value="1"/>
</dbReference>
<name>A0A5B8J4F3_9RHOB</name>
<gene>
    <name evidence="9" type="ORF">FPZ52_18115</name>
</gene>
<evidence type="ECO:0000313" key="10">
    <source>
        <dbReference type="Proteomes" id="UP000318483"/>
    </source>
</evidence>
<sequence>MTRYKFARFGSICALLVLWWLAAVWTGDPSVLPSPAALVGPMRQEVMSGELPTHLGHTLLRVLWAFCLALVLGTGLGYVMGRNATVDSWLDSWLVVFLNLPALVLIVLCYLWIGLNETAAIAAVTLNKIPNVVTIIREGARTFEARLEDLAQVFGMSRCDRVRHIHLPQLAPYFAVAARSGLATIWKIVLVVEFLGRSNGIGFKVHLYFQQFDVPMVLVYSLSFIAVMLVVEVLLLQPWERAARRWRTA</sequence>
<organism evidence="9 10">
    <name type="scientific">Qingshengfaniella alkalisoli</name>
    <dbReference type="NCBI Taxonomy" id="2599296"/>
    <lineage>
        <taxon>Bacteria</taxon>
        <taxon>Pseudomonadati</taxon>
        <taxon>Pseudomonadota</taxon>
        <taxon>Alphaproteobacteria</taxon>
        <taxon>Rhodobacterales</taxon>
        <taxon>Paracoccaceae</taxon>
        <taxon>Qingshengfaniella</taxon>
    </lineage>
</organism>
<evidence type="ECO:0000259" key="8">
    <source>
        <dbReference type="PROSITE" id="PS50928"/>
    </source>
</evidence>
<feature type="transmembrane region" description="Helical" evidence="7">
    <location>
        <begin position="62"/>
        <end position="81"/>
    </location>
</feature>
<evidence type="ECO:0000256" key="3">
    <source>
        <dbReference type="ARBA" id="ARBA00022475"/>
    </source>
</evidence>
<reference evidence="9 10" key="1">
    <citation type="submission" date="2019-07" db="EMBL/GenBank/DDBJ databases">
        <title>Litoreibacter alkalisoli sp. nov., isolated from saline-alkaline soil.</title>
        <authorList>
            <person name="Wang S."/>
            <person name="Xu L."/>
            <person name="Xing Y.-T."/>
            <person name="Sun J.-Q."/>
        </authorList>
    </citation>
    <scope>NUCLEOTIDE SEQUENCE [LARGE SCALE GENOMIC DNA]</scope>
    <source>
        <strain evidence="9 10">LN3S51</strain>
        <plasmid evidence="9 10">unnamed4</plasmid>
    </source>
</reference>
<keyword evidence="4 7" id="KW-0812">Transmembrane</keyword>
<dbReference type="PANTHER" id="PTHR30151">
    <property type="entry name" value="ALKANE SULFONATE ABC TRANSPORTER-RELATED, MEMBRANE SUBUNIT"/>
    <property type="match status" value="1"/>
</dbReference>
<dbReference type="OrthoDB" id="8443696at2"/>
<geneLocation type="plasmid" evidence="9 10">
    <name>unnamed4</name>
</geneLocation>
<protein>
    <submittedName>
        <fullName evidence="9">ABC transporter permease</fullName>
    </submittedName>
</protein>
<keyword evidence="5 7" id="KW-1133">Transmembrane helix</keyword>
<dbReference type="EMBL" id="CP042265">
    <property type="protein sequence ID" value="QDY71588.1"/>
    <property type="molecule type" value="Genomic_DNA"/>
</dbReference>
<dbReference type="CDD" id="cd06261">
    <property type="entry name" value="TM_PBP2"/>
    <property type="match status" value="1"/>
</dbReference>
<comment type="subcellular location">
    <subcellularLocation>
        <location evidence="1 7">Cell membrane</location>
        <topology evidence="1 7">Multi-pass membrane protein</topology>
    </subcellularLocation>
</comment>
<comment type="similarity">
    <text evidence="7">Belongs to the binding-protein-dependent transport system permease family.</text>
</comment>
<dbReference type="RefSeq" id="WP_146367002.1">
    <property type="nucleotide sequence ID" value="NZ_CP042265.1"/>
</dbReference>
<evidence type="ECO:0000313" key="9">
    <source>
        <dbReference type="EMBL" id="QDY71588.1"/>
    </source>
</evidence>
<evidence type="ECO:0000256" key="5">
    <source>
        <dbReference type="ARBA" id="ARBA00022989"/>
    </source>
</evidence>
<dbReference type="KEGG" id="lit:FPZ52_18115"/>
<proteinExistence type="inferred from homology"/>
<keyword evidence="9" id="KW-0614">Plasmid</keyword>
<dbReference type="GO" id="GO:0055085">
    <property type="term" value="P:transmembrane transport"/>
    <property type="evidence" value="ECO:0007669"/>
    <property type="project" value="InterPro"/>
</dbReference>
<dbReference type="Gene3D" id="1.10.3720.10">
    <property type="entry name" value="MetI-like"/>
    <property type="match status" value="1"/>
</dbReference>
<feature type="transmembrane region" description="Helical" evidence="7">
    <location>
        <begin position="217"/>
        <end position="236"/>
    </location>
</feature>
<dbReference type="InterPro" id="IPR000515">
    <property type="entry name" value="MetI-like"/>
</dbReference>
<feature type="transmembrane region" description="Helical" evidence="7">
    <location>
        <begin position="93"/>
        <end position="113"/>
    </location>
</feature>
<dbReference type="GO" id="GO:0005886">
    <property type="term" value="C:plasma membrane"/>
    <property type="evidence" value="ECO:0007669"/>
    <property type="project" value="UniProtKB-SubCell"/>
</dbReference>
<dbReference type="PROSITE" id="PS50928">
    <property type="entry name" value="ABC_TM1"/>
    <property type="match status" value="1"/>
</dbReference>
<dbReference type="AlphaFoldDB" id="A0A5B8J4F3"/>
<dbReference type="Pfam" id="PF00528">
    <property type="entry name" value="BPD_transp_1"/>
    <property type="match status" value="1"/>
</dbReference>
<evidence type="ECO:0000256" key="4">
    <source>
        <dbReference type="ARBA" id="ARBA00022692"/>
    </source>
</evidence>
<keyword evidence="6 7" id="KW-0472">Membrane</keyword>
<keyword evidence="3" id="KW-1003">Cell membrane</keyword>
<evidence type="ECO:0000256" key="7">
    <source>
        <dbReference type="RuleBase" id="RU363032"/>
    </source>
</evidence>
<keyword evidence="2 7" id="KW-0813">Transport</keyword>
<evidence type="ECO:0000256" key="6">
    <source>
        <dbReference type="ARBA" id="ARBA00023136"/>
    </source>
</evidence>
<evidence type="ECO:0000256" key="2">
    <source>
        <dbReference type="ARBA" id="ARBA00022448"/>
    </source>
</evidence>
<accession>A0A5B8J4F3</accession>